<dbReference type="HOGENOM" id="CLU_303410_0_0_1"/>
<dbReference type="STRING" id="1423351.A0A074RQ22"/>
<accession>A0A074RQ22</accession>
<organism evidence="1 2">
    <name type="scientific">Rhizoctonia solani 123E</name>
    <dbReference type="NCBI Taxonomy" id="1423351"/>
    <lineage>
        <taxon>Eukaryota</taxon>
        <taxon>Fungi</taxon>
        <taxon>Dikarya</taxon>
        <taxon>Basidiomycota</taxon>
        <taxon>Agaricomycotina</taxon>
        <taxon>Agaricomycetes</taxon>
        <taxon>Cantharellales</taxon>
        <taxon>Ceratobasidiaceae</taxon>
        <taxon>Rhizoctonia</taxon>
    </lineage>
</organism>
<protein>
    <submittedName>
        <fullName evidence="1">F-box-like domain protein</fullName>
    </submittedName>
</protein>
<reference evidence="1 2" key="1">
    <citation type="submission" date="2013-12" db="EMBL/GenBank/DDBJ databases">
        <authorList>
            <person name="Cubeta M."/>
            <person name="Pakala S."/>
            <person name="Fedorova N."/>
            <person name="Thomas E."/>
            <person name="Dean R."/>
            <person name="Jabaji S."/>
            <person name="Neate S."/>
            <person name="Toda T."/>
            <person name="Tavantzis S."/>
            <person name="Vilgalys R."/>
            <person name="Bharathan N."/>
            <person name="Pakala S."/>
            <person name="Losada L.S."/>
            <person name="Zafar N."/>
            <person name="Nierman W."/>
        </authorList>
    </citation>
    <scope>NUCLEOTIDE SEQUENCE [LARGE SCALE GENOMIC DNA]</scope>
    <source>
        <strain evidence="1 2">123E</strain>
    </source>
</reference>
<dbReference type="AlphaFoldDB" id="A0A074RQ22"/>
<name>A0A074RQ22_9AGAM</name>
<sequence>MHDSNLFILGDLSSELIIEILHCCDCLTILRFATTCKAYHELVAESTSLQLHIELEVNGLELVKGSSKHDATYSVILEDLKRLYDAWLTLDIGEPIVRSLGSLPGPLWDLRENFYIRAFSRSEANIPDTVQFIPLDGQTPDPPCFMFDFGFREFTVDPEQALIAMISRGPDNNTCHVHLCSSITGLPHPLAEHPRLTAEFDFEPPTVSSGFAIEIMEHLVLVKLSYPDTSIYEVLIWDWKSGNLLHRISSRKGMCDFMFLDQRHLVLLASTTGPTEDSIALLVYDISNTAPARTSYPDKQSRVDGFSTTEPILRLEFPRLKESSRISETGFFLRAGPTPGRRIYTKSAAFSCSYVMTLSITFGFHPVGYIWEISDAPSYRVFLDGRSLLNHILTSPHDETTVLPWDAWGPNATRWFTAPRESDHLVYWPYCMAGSKYIPPLSHLPYYSIFDFSPLSVSRSGTQLTQLHSDTIPSDGGLGMGHRFGSLLRFSDGHLPDFLAELPSRPEPFVAIIGSDDPSIMDASNPGFGEPITSRLPYRLVYAIQFIPLDSESPDPPPLMFDFKFNEFTVDPEQGLIAMICRADDFDLGNTCDIHLCSSATGLAHPLAQYPKLTVAFDYPLPPFSSQFALEIMGHRLLTKAAHSGANNYELLIWDWRHGALLHRISSREGMCDFTFLDQRHLVVLSVTRSNPDRAILNKFALMIYAITWDASLQIAANTAHVRVEDISISEPILHLAFPRLRESVRIREKGLFLRSDPTPGRTIYANSAAFSCPRANTLSISLSSDGPWTSGEPRSYRIFVDGGYLLDLIRTNSGNVTSVVPWSAWGVNTRWFTAPEDPSYWICWMSGSRYVRPLSQPPYYCVFEFSSPTVGRFQGHSARSSPASSDVDTGVGALEMNNGFGDLGRLDNYLLDVLADTASGSDPPEPIIVTTCKVYYELVARSISLQLHIELEVSGLELVKGSFKRNADYFAILKDLQRFRD</sequence>
<feature type="non-terminal residue" evidence="1">
    <location>
        <position position="982"/>
    </location>
</feature>
<dbReference type="EMBL" id="AZST01000973">
    <property type="protein sequence ID" value="KEP46733.1"/>
    <property type="molecule type" value="Genomic_DNA"/>
</dbReference>
<proteinExistence type="predicted"/>
<comment type="caution">
    <text evidence="1">The sequence shown here is derived from an EMBL/GenBank/DDBJ whole genome shotgun (WGS) entry which is preliminary data.</text>
</comment>
<evidence type="ECO:0000313" key="1">
    <source>
        <dbReference type="EMBL" id="KEP46733.1"/>
    </source>
</evidence>
<dbReference type="OrthoDB" id="3174109at2759"/>
<keyword evidence="2" id="KW-1185">Reference proteome</keyword>
<gene>
    <name evidence="1" type="ORF">V565_184000</name>
</gene>
<dbReference type="CDD" id="cd09917">
    <property type="entry name" value="F-box_SF"/>
    <property type="match status" value="1"/>
</dbReference>
<dbReference type="Proteomes" id="UP000027456">
    <property type="component" value="Unassembled WGS sequence"/>
</dbReference>
<dbReference type="SUPFAM" id="SSF81383">
    <property type="entry name" value="F-box domain"/>
    <property type="match status" value="1"/>
</dbReference>
<dbReference type="InterPro" id="IPR036047">
    <property type="entry name" value="F-box-like_dom_sf"/>
</dbReference>
<evidence type="ECO:0000313" key="2">
    <source>
        <dbReference type="Proteomes" id="UP000027456"/>
    </source>
</evidence>